<evidence type="ECO:0000256" key="3">
    <source>
        <dbReference type="ARBA" id="ARBA00020399"/>
    </source>
</evidence>
<feature type="binding site" evidence="14">
    <location>
        <position position="338"/>
    </location>
    <ligand>
        <name>Mg(2+)</name>
        <dbReference type="ChEBI" id="CHEBI:18420"/>
        <label>1</label>
    </ligand>
</feature>
<dbReference type="Gene3D" id="3.30.1490.100">
    <property type="entry name" value="DNA polymerase, Y-family, little finger domain"/>
    <property type="match status" value="1"/>
</dbReference>
<dbReference type="InterPro" id="IPR043502">
    <property type="entry name" value="DNA/RNA_pol_sf"/>
</dbReference>
<keyword evidence="9 14" id="KW-0460">Magnesium</keyword>
<feature type="domain" description="BRCT" evidence="16">
    <location>
        <begin position="35"/>
        <end position="136"/>
    </location>
</feature>
<sequence length="1029" mass="116702">MVDDQERERDSFLDFSTYIREKRIKLQNQNDSFDVHSQLFSGLVFHTVLFILLANEYAQINGYTNPSLQELRKIILQNGGKHIHQLINKSDVTHIISSNLTPRKRLEFKNLKVCTPDWITQSVQQNKLLPWQNFILDKDKTPQTLLFDYNKPNERAQDLLKSDEWRQSNTANSMQFLPSFYSNSRLHFLSSSKANLKLLVQSAQENLDSRSFTTSNPAKSSKLSSEQPSNRFILHVDMDSFFVSASLSQAKHSHLRQKAVAISHGKSSINSTSELASVNYIARQSGLRNGMILSAAKKLCPELITLPYDFELYNKITVILYEIFLSHSDLLQAVSVDEALLDVSKIVANKSKDNTSNEDEMVFNLAEDIRNLVRERTSCEASVGIGSNILLAKLATRRAKPAGTFHLKSEQAVEFLSPLQFDSLPGVGSEMRHKIQHQLGVFNIGELIRNKSLSDVQRVLGKKLGETVWNNSHGIDDRQLVFEKKRQSVSAEVNYGIRFENMEETEKFFYNLSGELSKRLIEAKCKSNSLTVKIMTRRQDAPKEAAKFLGHGVVDVHSKSRPLSTRSGGATDEQDRIFECSWKILQSVVKDYKDLRGIGFQAQKLEHKDDKEKKGQIEGFFKRPRQSTEPNSGASTSQSRLPEKAPQPAARPPVEVIDISSDMSVDLDESDDSISSTLSMPTQADRKVWRAIPQNIRKEVLEERQRIKNTLKTPFKVPFKTPNKAENKIPPGEKSPIVNIPNTQAIPATPSINMLPSQADPAVWKALPSDIRKEVLSEKQMSKTPVRAPPPPSPISTPSVDMKPSQVDGGVWKELPSTIRKEILTERFADRTKKMTMSNKQQQQQQEVSSPTLVVPNSQIDQGVWRELPSNIRRNLTEELSKSHNHKPMKMTHTISAQTSVKAQQVSNRITKKSQLIARPSVIPMLMRKTDIKDVLNVVESWLDIFRSRGPHASDVQRIKVYVVKLLKQDTDGMSKTRRILKLWKRKNEDFLPVLDLDLSEKWQNAFANVKQTVDEIVQEKYGSNLSIK</sequence>
<dbReference type="Gene3D" id="3.40.50.10190">
    <property type="entry name" value="BRCT domain"/>
    <property type="match status" value="1"/>
</dbReference>
<feature type="region of interest" description="Disordered" evidence="15">
    <location>
        <begin position="715"/>
        <end position="738"/>
    </location>
</feature>
<dbReference type="EMBL" id="SPRX01000006">
    <property type="protein sequence ID" value="TIC68699.1"/>
    <property type="molecule type" value="Genomic_DNA"/>
</dbReference>
<feature type="binding site" evidence="14">
    <location>
        <position position="337"/>
    </location>
    <ligand>
        <name>Mg(2+)</name>
        <dbReference type="ChEBI" id="CHEBI:18420"/>
        <label>1</label>
    </ligand>
</feature>
<accession>A0A4T0M697</accession>
<keyword evidence="11 13" id="KW-0234">DNA repair</keyword>
<dbReference type="Gene3D" id="6.10.250.1630">
    <property type="match status" value="1"/>
</dbReference>
<dbReference type="CDD" id="cd17719">
    <property type="entry name" value="BRCT_Rev1"/>
    <property type="match status" value="1"/>
</dbReference>
<dbReference type="Proteomes" id="UP000310708">
    <property type="component" value="Unassembled WGS sequence"/>
</dbReference>
<dbReference type="Pfam" id="PF16727">
    <property type="entry name" value="REV1_C"/>
    <property type="match status" value="1"/>
</dbReference>
<organism evidence="18 19">
    <name type="scientific">Wallemia mellicola</name>
    <dbReference type="NCBI Taxonomy" id="1708541"/>
    <lineage>
        <taxon>Eukaryota</taxon>
        <taxon>Fungi</taxon>
        <taxon>Dikarya</taxon>
        <taxon>Basidiomycota</taxon>
        <taxon>Wallemiomycotina</taxon>
        <taxon>Wallemiomycetes</taxon>
        <taxon>Wallemiales</taxon>
        <taxon>Wallemiaceae</taxon>
        <taxon>Wallemia</taxon>
    </lineage>
</organism>
<dbReference type="GO" id="GO:0006281">
    <property type="term" value="P:DNA repair"/>
    <property type="evidence" value="ECO:0007669"/>
    <property type="project" value="UniProtKB-KW"/>
</dbReference>
<dbReference type="InterPro" id="IPR053848">
    <property type="entry name" value="IMS_HHH_1"/>
</dbReference>
<dbReference type="Pfam" id="PF21999">
    <property type="entry name" value="IMS_HHH_1"/>
    <property type="match status" value="1"/>
</dbReference>
<dbReference type="GO" id="GO:0046872">
    <property type="term" value="F:metal ion binding"/>
    <property type="evidence" value="ECO:0007669"/>
    <property type="project" value="UniProtKB-KW"/>
</dbReference>
<feature type="binding site" evidence="14">
    <location>
        <position position="237"/>
    </location>
    <ligand>
        <name>Mg(2+)</name>
        <dbReference type="ChEBI" id="CHEBI:18420"/>
        <label>1</label>
    </ligand>
</feature>
<dbReference type="Gene3D" id="1.10.150.20">
    <property type="entry name" value="5' to 3' exonuclease, C-terminal subdomain"/>
    <property type="match status" value="1"/>
</dbReference>
<dbReference type="InterPro" id="IPR043128">
    <property type="entry name" value="Rev_trsase/Diguanyl_cyclase"/>
</dbReference>
<evidence type="ECO:0000256" key="6">
    <source>
        <dbReference type="ARBA" id="ARBA00022695"/>
    </source>
</evidence>
<evidence type="ECO:0000256" key="11">
    <source>
        <dbReference type="ARBA" id="ARBA00023204"/>
    </source>
</evidence>
<feature type="region of interest" description="Disordered" evidence="15">
    <location>
        <begin position="778"/>
        <end position="810"/>
    </location>
</feature>
<keyword evidence="7 14" id="KW-0479">Metal-binding</keyword>
<feature type="domain" description="UmuC" evidence="17">
    <location>
        <begin position="233"/>
        <end position="428"/>
    </location>
</feature>
<evidence type="ECO:0000256" key="10">
    <source>
        <dbReference type="ARBA" id="ARBA00023125"/>
    </source>
</evidence>
<dbReference type="SUPFAM" id="SSF100879">
    <property type="entry name" value="Lesion bypass DNA polymerase (Y-family), little finger domain"/>
    <property type="match status" value="1"/>
</dbReference>
<dbReference type="EC" id="2.7.7.-" evidence="13"/>
<evidence type="ECO:0000256" key="2">
    <source>
        <dbReference type="ARBA" id="ARBA00010945"/>
    </source>
</evidence>
<dbReference type="SUPFAM" id="SSF56672">
    <property type="entry name" value="DNA/RNA polymerases"/>
    <property type="match status" value="1"/>
</dbReference>
<evidence type="ECO:0000256" key="15">
    <source>
        <dbReference type="SAM" id="MobiDB-lite"/>
    </source>
</evidence>
<evidence type="ECO:0000313" key="18">
    <source>
        <dbReference type="EMBL" id="TIC68699.1"/>
    </source>
</evidence>
<dbReference type="InterPro" id="IPR025527">
    <property type="entry name" value="HUWE1/Rev1_UBM"/>
</dbReference>
<comment type="cofactor">
    <cofactor evidence="14">
        <name>Mg(2+)</name>
        <dbReference type="ChEBI" id="CHEBI:18420"/>
    </cofactor>
    <text evidence="14">Binds 2 magnesium ions.</text>
</comment>
<keyword evidence="12 13" id="KW-0539">Nucleus</keyword>
<dbReference type="InterPro" id="IPR012112">
    <property type="entry name" value="REV1"/>
</dbReference>
<keyword evidence="5 13" id="KW-0808">Transferase</keyword>
<keyword evidence="10 13" id="KW-0238">DNA-binding</keyword>
<dbReference type="Gene3D" id="3.40.1170.60">
    <property type="match status" value="1"/>
</dbReference>
<dbReference type="PIRSF" id="PIRSF036573">
    <property type="entry name" value="REV1"/>
    <property type="match status" value="1"/>
</dbReference>
<evidence type="ECO:0000256" key="5">
    <source>
        <dbReference type="ARBA" id="ARBA00022679"/>
    </source>
</evidence>
<evidence type="ECO:0000313" key="19">
    <source>
        <dbReference type="Proteomes" id="UP000310708"/>
    </source>
</evidence>
<feature type="region of interest" description="Disordered" evidence="15">
    <location>
        <begin position="619"/>
        <end position="656"/>
    </location>
</feature>
<dbReference type="PANTHER" id="PTHR45990">
    <property type="entry name" value="DNA REPAIR PROTEIN REV1"/>
    <property type="match status" value="1"/>
</dbReference>
<keyword evidence="8 13" id="KW-0227">DNA damage</keyword>
<comment type="subcellular location">
    <subcellularLocation>
        <location evidence="1 13">Nucleus</location>
    </subcellularLocation>
</comment>
<dbReference type="PANTHER" id="PTHR45990:SF1">
    <property type="entry name" value="DNA REPAIR PROTEIN REV1"/>
    <property type="match status" value="1"/>
</dbReference>
<dbReference type="Gene3D" id="6.10.250.1490">
    <property type="match status" value="1"/>
</dbReference>
<dbReference type="Pfam" id="PF16589">
    <property type="entry name" value="BRCT_2"/>
    <property type="match status" value="1"/>
</dbReference>
<dbReference type="Gene3D" id="3.30.70.270">
    <property type="match status" value="1"/>
</dbReference>
<dbReference type="FunFam" id="3.30.1490.100:FF:000001">
    <property type="entry name" value="DNA repair protein REV1"/>
    <property type="match status" value="1"/>
</dbReference>
<dbReference type="GO" id="GO:0003684">
    <property type="term" value="F:damaged DNA binding"/>
    <property type="evidence" value="ECO:0007669"/>
    <property type="project" value="UniProtKB-UniRule"/>
</dbReference>
<dbReference type="InterPro" id="IPR031991">
    <property type="entry name" value="Rev1_C"/>
</dbReference>
<proteinExistence type="inferred from homology"/>
<comment type="similarity">
    <text evidence="2 13">Belongs to the DNA polymerase type-Y family.</text>
</comment>
<name>A0A4T0M697_9BASI</name>
<dbReference type="SUPFAM" id="SSF52113">
    <property type="entry name" value="BRCT domain"/>
    <property type="match status" value="1"/>
</dbReference>
<protein>
    <recommendedName>
        <fullName evidence="3 13">DNA repair protein REV1</fullName>
        <ecNumber evidence="13">2.7.7.-</ecNumber>
    </recommendedName>
</protein>
<evidence type="ECO:0000256" key="4">
    <source>
        <dbReference type="ARBA" id="ARBA00022634"/>
    </source>
</evidence>
<evidence type="ECO:0000256" key="7">
    <source>
        <dbReference type="ARBA" id="ARBA00022723"/>
    </source>
</evidence>
<evidence type="ECO:0000256" key="1">
    <source>
        <dbReference type="ARBA" id="ARBA00004123"/>
    </source>
</evidence>
<keyword evidence="6 13" id="KW-0548">Nucleotidyltransferase</keyword>
<dbReference type="Pfam" id="PF00817">
    <property type="entry name" value="IMS"/>
    <property type="match status" value="1"/>
</dbReference>
<comment type="function">
    <text evidence="13">Deoxycytidyl transferase involved in DNA repair. Transfers a dCMP residue from dCTP to the 3'-end of a DNA primer in a template-dependent reaction. May assist in the first step in the bypass of abasic lesions by the insertion of a nucleotide opposite the lesion. Required for normal induction of mutations by physical and chemical agents.</text>
</comment>
<gene>
    <name evidence="18" type="ORF">E3Q01_00732</name>
</gene>
<keyword evidence="4 13" id="KW-0237">DNA synthesis</keyword>
<dbReference type="InterPro" id="IPR001126">
    <property type="entry name" value="UmuC"/>
</dbReference>
<dbReference type="InterPro" id="IPR036420">
    <property type="entry name" value="BRCT_dom_sf"/>
</dbReference>
<dbReference type="GO" id="GO:0070987">
    <property type="term" value="P:error-free translesion synthesis"/>
    <property type="evidence" value="ECO:0007669"/>
    <property type="project" value="TreeGrafter"/>
</dbReference>
<dbReference type="AlphaFoldDB" id="A0A4T0M697"/>
<dbReference type="GO" id="GO:0042276">
    <property type="term" value="P:error-prone translesion synthesis"/>
    <property type="evidence" value="ECO:0007669"/>
    <property type="project" value="InterPro"/>
</dbReference>
<evidence type="ECO:0000256" key="14">
    <source>
        <dbReference type="PIRSR" id="PIRSR036573-2"/>
    </source>
</evidence>
<dbReference type="Pfam" id="PF11799">
    <property type="entry name" value="IMS_C"/>
    <property type="match status" value="1"/>
</dbReference>
<dbReference type="PROSITE" id="PS50172">
    <property type="entry name" value="BRCT"/>
    <property type="match status" value="1"/>
</dbReference>
<evidence type="ECO:0000259" key="16">
    <source>
        <dbReference type="PROSITE" id="PS50172"/>
    </source>
</evidence>
<evidence type="ECO:0000256" key="8">
    <source>
        <dbReference type="ARBA" id="ARBA00022763"/>
    </source>
</evidence>
<dbReference type="PROSITE" id="PS50173">
    <property type="entry name" value="UMUC"/>
    <property type="match status" value="1"/>
</dbReference>
<evidence type="ECO:0000259" key="17">
    <source>
        <dbReference type="PROSITE" id="PS50173"/>
    </source>
</evidence>
<feature type="compositionally biased region" description="Polar residues" evidence="15">
    <location>
        <begin position="627"/>
        <end position="640"/>
    </location>
</feature>
<dbReference type="InterPro" id="IPR017961">
    <property type="entry name" value="DNA_pol_Y-fam_little_finger"/>
</dbReference>
<evidence type="ECO:0000256" key="12">
    <source>
        <dbReference type="ARBA" id="ARBA00023242"/>
    </source>
</evidence>
<dbReference type="SMART" id="SM00292">
    <property type="entry name" value="BRCT"/>
    <property type="match status" value="1"/>
</dbReference>
<dbReference type="GO" id="GO:0003887">
    <property type="term" value="F:DNA-directed DNA polymerase activity"/>
    <property type="evidence" value="ECO:0007669"/>
    <property type="project" value="InterPro"/>
</dbReference>
<dbReference type="GO" id="GO:0017125">
    <property type="term" value="F:deoxycytidyl transferase activity"/>
    <property type="evidence" value="ECO:0007669"/>
    <property type="project" value="TreeGrafter"/>
</dbReference>
<reference evidence="18 19" key="1">
    <citation type="submission" date="2019-03" db="EMBL/GenBank/DDBJ databases">
        <title>Sequencing 25 genomes of Wallemia mellicola.</title>
        <authorList>
            <person name="Gostincar C."/>
        </authorList>
    </citation>
    <scope>NUCLEOTIDE SEQUENCE [LARGE SCALE GENOMIC DNA]</scope>
    <source>
        <strain evidence="18 19">EXF-757</strain>
    </source>
</reference>
<dbReference type="Gene3D" id="1.20.58.1280">
    <property type="entry name" value="DNA repair protein Rev1, C-terminal domain"/>
    <property type="match status" value="1"/>
</dbReference>
<dbReference type="Pfam" id="PF14377">
    <property type="entry name" value="UBM"/>
    <property type="match status" value="1"/>
</dbReference>
<evidence type="ECO:0000256" key="13">
    <source>
        <dbReference type="PIRNR" id="PIRNR036573"/>
    </source>
</evidence>
<dbReference type="InterPro" id="IPR001357">
    <property type="entry name" value="BRCT_dom"/>
</dbReference>
<evidence type="ECO:0000256" key="9">
    <source>
        <dbReference type="ARBA" id="ARBA00022842"/>
    </source>
</evidence>
<comment type="caution">
    <text evidence="18">The sequence shown here is derived from an EMBL/GenBank/DDBJ whole genome shotgun (WGS) entry which is preliminary data.</text>
</comment>
<dbReference type="InterPro" id="IPR036775">
    <property type="entry name" value="DNA_pol_Y-fam_lit_finger_sf"/>
</dbReference>
<dbReference type="InterPro" id="IPR038401">
    <property type="entry name" value="Rev1_C_sf"/>
</dbReference>
<dbReference type="GO" id="GO:0005634">
    <property type="term" value="C:nucleus"/>
    <property type="evidence" value="ECO:0007669"/>
    <property type="project" value="UniProtKB-SubCell"/>
</dbReference>